<gene>
    <name evidence="1" type="ORF">OLMES_2925</name>
</gene>
<keyword evidence="2" id="KW-1185">Reference proteome</keyword>
<protein>
    <submittedName>
        <fullName evidence="1">Uncharacterized protein</fullName>
    </submittedName>
</protein>
<dbReference type="Proteomes" id="UP000196027">
    <property type="component" value="Chromosome"/>
</dbReference>
<dbReference type="AlphaFoldDB" id="A0A1Y0I9X8"/>
<evidence type="ECO:0000313" key="1">
    <source>
        <dbReference type="EMBL" id="ARU56969.1"/>
    </source>
</evidence>
<name>A0A1Y0I9X8_9GAMM</name>
<dbReference type="EMBL" id="CP021425">
    <property type="protein sequence ID" value="ARU56969.1"/>
    <property type="molecule type" value="Genomic_DNA"/>
</dbReference>
<proteinExistence type="predicted"/>
<dbReference type="KEGG" id="ome:OLMES_2925"/>
<evidence type="ECO:0000313" key="2">
    <source>
        <dbReference type="Proteomes" id="UP000196027"/>
    </source>
</evidence>
<accession>A0A1Y0I9X8</accession>
<sequence>MTVVGGDRTLESGRFYHVCSEIFNSIVWKNNHNMLRHVGDSGATSVQEQILLGSGNEKRFKPEDAARIIVRF</sequence>
<organism evidence="1 2">
    <name type="scientific">Oleiphilus messinensis</name>
    <dbReference type="NCBI Taxonomy" id="141451"/>
    <lineage>
        <taxon>Bacteria</taxon>
        <taxon>Pseudomonadati</taxon>
        <taxon>Pseudomonadota</taxon>
        <taxon>Gammaproteobacteria</taxon>
        <taxon>Oceanospirillales</taxon>
        <taxon>Oleiphilaceae</taxon>
        <taxon>Oleiphilus</taxon>
    </lineage>
</organism>
<reference evidence="1 2" key="1">
    <citation type="submission" date="2017-05" db="EMBL/GenBank/DDBJ databases">
        <title>Genomic insights into alkan degradation activity of Oleiphilus messinensis.</title>
        <authorList>
            <person name="Kozyavkin S.A."/>
            <person name="Slesarev A.I."/>
            <person name="Golyshin P.N."/>
            <person name="Korzhenkov A."/>
            <person name="Golyshina O.N."/>
            <person name="Toshchakov S.V."/>
        </authorList>
    </citation>
    <scope>NUCLEOTIDE SEQUENCE [LARGE SCALE GENOMIC DNA]</scope>
    <source>
        <strain evidence="1 2">ME102</strain>
    </source>
</reference>